<comment type="caution">
    <text evidence="2">The sequence shown here is derived from an EMBL/GenBank/DDBJ whole genome shotgun (WGS) entry which is preliminary data.</text>
</comment>
<feature type="transmembrane region" description="Helical" evidence="1">
    <location>
        <begin position="111"/>
        <end position="132"/>
    </location>
</feature>
<organism evidence="2 3">
    <name type="scientific">Flavobacterium rakeshii</name>
    <dbReference type="NCBI Taxonomy" id="1038845"/>
    <lineage>
        <taxon>Bacteria</taxon>
        <taxon>Pseudomonadati</taxon>
        <taxon>Bacteroidota</taxon>
        <taxon>Flavobacteriia</taxon>
        <taxon>Flavobacteriales</taxon>
        <taxon>Flavobacteriaceae</taxon>
        <taxon>Flavobacterium</taxon>
    </lineage>
</organism>
<dbReference type="EMBL" id="WOWP01000020">
    <property type="protein sequence ID" value="MUV03352.1"/>
    <property type="molecule type" value="Genomic_DNA"/>
</dbReference>
<accession>A0A6N8HAP5</accession>
<reference evidence="2 3" key="1">
    <citation type="submission" date="2019-12" db="EMBL/GenBank/DDBJ databases">
        <authorList>
            <person name="Sun J.-Q."/>
        </authorList>
    </citation>
    <scope>NUCLEOTIDE SEQUENCE [LARGE SCALE GENOMIC DNA]</scope>
    <source>
        <strain evidence="2 3">JCM 17928</strain>
    </source>
</reference>
<keyword evidence="1" id="KW-1133">Transmembrane helix</keyword>
<feature type="transmembrane region" description="Helical" evidence="1">
    <location>
        <begin position="31"/>
        <end position="49"/>
    </location>
</feature>
<proteinExistence type="predicted"/>
<keyword evidence="1" id="KW-0812">Transmembrane</keyword>
<protein>
    <submittedName>
        <fullName evidence="2">Uncharacterized protein</fullName>
    </submittedName>
</protein>
<evidence type="ECO:0000256" key="1">
    <source>
        <dbReference type="SAM" id="Phobius"/>
    </source>
</evidence>
<gene>
    <name evidence="2" type="ORF">GN157_06480</name>
</gene>
<keyword evidence="1" id="KW-0472">Membrane</keyword>
<feature type="transmembrane region" description="Helical" evidence="1">
    <location>
        <begin position="61"/>
        <end position="78"/>
    </location>
</feature>
<name>A0A6N8HAP5_9FLAO</name>
<dbReference type="Proteomes" id="UP000433945">
    <property type="component" value="Unassembled WGS sequence"/>
</dbReference>
<evidence type="ECO:0000313" key="3">
    <source>
        <dbReference type="Proteomes" id="UP000433945"/>
    </source>
</evidence>
<dbReference type="RefSeq" id="WP_157482295.1">
    <property type="nucleotide sequence ID" value="NZ_JAZDQD010000004.1"/>
</dbReference>
<keyword evidence="3" id="KW-1185">Reference proteome</keyword>
<sequence>MKTIRLTLVALALCYIMAVLAKFNYGFLHFLDVYQPMALIFNVVILYIFNKKYGNSRLEWLFGFVAVLCVCFTMFYSWNYCGEKGHVRILDFLDIKFSDSFYAATLKGGYYLFWTIFILEVLAVLLLGIVTLRKYFLNKDN</sequence>
<dbReference type="AlphaFoldDB" id="A0A6N8HAP5"/>
<evidence type="ECO:0000313" key="2">
    <source>
        <dbReference type="EMBL" id="MUV03352.1"/>
    </source>
</evidence>